<dbReference type="GO" id="GO:0000993">
    <property type="term" value="F:RNA polymerase II complex binding"/>
    <property type="evidence" value="ECO:0007669"/>
    <property type="project" value="TreeGrafter"/>
</dbReference>
<keyword evidence="4 10" id="KW-0479">Metal-binding</keyword>
<proteinExistence type="inferred from homology"/>
<dbReference type="Proteomes" id="UP000002173">
    <property type="component" value="Unassembled WGS sequence"/>
</dbReference>
<dbReference type="InterPro" id="IPR007808">
    <property type="entry name" value="Elf1"/>
</dbReference>
<dbReference type="EMBL" id="AAXT01000005">
    <property type="protein sequence ID" value="EDO05590.1"/>
    <property type="molecule type" value="Genomic_DNA"/>
</dbReference>
<dbReference type="InParanoid" id="A7AX12"/>
<evidence type="ECO:0000256" key="2">
    <source>
        <dbReference type="ARBA" id="ARBA00004123"/>
    </source>
</evidence>
<dbReference type="OMA" id="CQHEKSV"/>
<dbReference type="eggNOG" id="KOG3214">
    <property type="taxonomic scope" value="Eukaryota"/>
</dbReference>
<dbReference type="GO" id="GO:0008270">
    <property type="term" value="F:zinc ion binding"/>
    <property type="evidence" value="ECO:0007669"/>
    <property type="project" value="UniProtKB-KW"/>
</dbReference>
<comment type="similarity">
    <text evidence="3 10">Belongs to the ELOF1 family.</text>
</comment>
<dbReference type="STRING" id="5865.A7AX12"/>
<dbReference type="SUPFAM" id="SSF57783">
    <property type="entry name" value="Zinc beta-ribbon"/>
    <property type="match status" value="1"/>
</dbReference>
<evidence type="ECO:0000256" key="10">
    <source>
        <dbReference type="RuleBase" id="RU364033"/>
    </source>
</evidence>
<dbReference type="FunFam" id="2.20.25.190:FF:000001">
    <property type="entry name" value="Transcription elongation factor 1 homolog"/>
    <property type="match status" value="1"/>
</dbReference>
<dbReference type="AlphaFoldDB" id="A7AX12"/>
<dbReference type="KEGG" id="bbo:BBOV_I005090"/>
<keyword evidence="8 10" id="KW-0804">Transcription</keyword>
<dbReference type="GeneID" id="5477374"/>
<organism evidence="11 12">
    <name type="scientific">Babesia bovis</name>
    <dbReference type="NCBI Taxonomy" id="5865"/>
    <lineage>
        <taxon>Eukaryota</taxon>
        <taxon>Sar</taxon>
        <taxon>Alveolata</taxon>
        <taxon>Apicomplexa</taxon>
        <taxon>Aconoidasida</taxon>
        <taxon>Piroplasmida</taxon>
        <taxon>Babesiidae</taxon>
        <taxon>Babesia</taxon>
    </lineage>
</organism>
<evidence type="ECO:0000256" key="7">
    <source>
        <dbReference type="ARBA" id="ARBA00023015"/>
    </source>
</evidence>
<evidence type="ECO:0000256" key="3">
    <source>
        <dbReference type="ARBA" id="ARBA00009730"/>
    </source>
</evidence>
<dbReference type="PANTHER" id="PTHR20934:SF0">
    <property type="entry name" value="TRANSCRIPTION ELONGATION FACTOR 1 HOMOLOG"/>
    <property type="match status" value="1"/>
</dbReference>
<evidence type="ECO:0000256" key="8">
    <source>
        <dbReference type="ARBA" id="ARBA00023163"/>
    </source>
</evidence>
<comment type="caution">
    <text evidence="11">The sequence shown here is derived from an EMBL/GenBank/DDBJ whole genome shotgun (WGS) entry which is preliminary data.</text>
</comment>
<evidence type="ECO:0000313" key="12">
    <source>
        <dbReference type="Proteomes" id="UP000002173"/>
    </source>
</evidence>
<evidence type="ECO:0000256" key="6">
    <source>
        <dbReference type="ARBA" id="ARBA00022833"/>
    </source>
</evidence>
<evidence type="ECO:0000256" key="1">
    <source>
        <dbReference type="ARBA" id="ARBA00003357"/>
    </source>
</evidence>
<keyword evidence="12" id="KW-1185">Reference proteome</keyword>
<evidence type="ECO:0000313" key="11">
    <source>
        <dbReference type="EMBL" id="EDO05590.1"/>
    </source>
</evidence>
<dbReference type="PANTHER" id="PTHR20934">
    <property type="entry name" value="TRANSCRIPTION ELONGATION FACTOR 1 HOMOLOG"/>
    <property type="match status" value="1"/>
</dbReference>
<comment type="subcellular location">
    <subcellularLocation>
        <location evidence="2 10">Nucleus</location>
    </subcellularLocation>
</comment>
<dbReference type="InterPro" id="IPR038567">
    <property type="entry name" value="T_Elf1_sf"/>
</dbReference>
<reference evidence="12" key="2">
    <citation type="journal article" date="2020" name="Data Brief">
        <title>Transcriptome dataset of Babesia bovis life stages within vertebrate and invertebrate hosts.</title>
        <authorList>
            <person name="Ueti M.W."/>
            <person name="Johnson W.C."/>
            <person name="Kappmeyer L.S."/>
            <person name="Herndon D.R."/>
            <person name="Mousel M.R."/>
            <person name="Reif K.E."/>
            <person name="Taus N.S."/>
            <person name="Ifeonu O.O."/>
            <person name="Silva J.C."/>
            <person name="Suarez C.E."/>
            <person name="Brayton K.A."/>
        </authorList>
    </citation>
    <scope>NUCLEOTIDE SEQUENCE [LARGE SCALE GENOMIC DNA]</scope>
</reference>
<dbReference type="GO" id="GO:0008023">
    <property type="term" value="C:transcription elongation factor complex"/>
    <property type="evidence" value="ECO:0007669"/>
    <property type="project" value="TreeGrafter"/>
</dbReference>
<keyword evidence="5 10" id="KW-0863">Zinc-finger</keyword>
<sequence>MGKRKTKKVQLSRTQLLQKRRGKPDKEFLCYYCQHEKSVAVKIDNQSGVGLLNCRTCGVKFSTRVTLLDEAIDVYAVWMDVCREGQLAEPSSKIRDTVNHKIPQDKGSSTVDPSKIVPIKLATYGSDISGTATGEDYVDTTIQSKSHNHDVITKFINDDVISPVFSRISGGTRRKRIIDAVDDTNYIPEFTAGGMAEDSLFEDD</sequence>
<reference evidence="11 12" key="1">
    <citation type="journal article" date="2007" name="PLoS Pathog.">
        <title>Genome sequence of Babesia bovis and comparative analysis of apicomplexan hemoprotozoa.</title>
        <authorList>
            <person name="Brayton K.A."/>
            <person name="Lau A.O.T."/>
            <person name="Herndon D.R."/>
            <person name="Hannick L."/>
            <person name="Kappmeyer L.S."/>
            <person name="Berens S.J."/>
            <person name="Bidwell S.L."/>
            <person name="Brown W.C."/>
            <person name="Crabtree J."/>
            <person name="Fadrosh D."/>
            <person name="Feldblum T."/>
            <person name="Forberger H.A."/>
            <person name="Haas B.J."/>
            <person name="Howell J.M."/>
            <person name="Khouri H."/>
            <person name="Koo H."/>
            <person name="Mann D.J."/>
            <person name="Norimine J."/>
            <person name="Paulsen I.T."/>
            <person name="Radune D."/>
            <person name="Ren Q."/>
            <person name="Smith R.K. Jr."/>
            <person name="Suarez C.E."/>
            <person name="White O."/>
            <person name="Wortman J.R."/>
            <person name="Knowles D.P. Jr."/>
            <person name="McElwain T.F."/>
            <person name="Nene V.M."/>
        </authorList>
    </citation>
    <scope>NUCLEOTIDE SEQUENCE [LARGE SCALE GENOMIC DNA]</scope>
    <source>
        <strain evidence="11">T2Bo</strain>
    </source>
</reference>
<keyword evidence="7 10" id="KW-0805">Transcription regulation</keyword>
<dbReference type="Pfam" id="PF05129">
    <property type="entry name" value="Zn_ribbon_Elf1"/>
    <property type="match status" value="1"/>
</dbReference>
<evidence type="ECO:0000256" key="4">
    <source>
        <dbReference type="ARBA" id="ARBA00022723"/>
    </source>
</evidence>
<protein>
    <recommendedName>
        <fullName evidence="10">Transcription elongation factor 1 homolog</fullName>
    </recommendedName>
</protein>
<evidence type="ECO:0000256" key="9">
    <source>
        <dbReference type="ARBA" id="ARBA00023242"/>
    </source>
</evidence>
<reference evidence="12" key="3">
    <citation type="journal article" date="2021" name="Int. J. Parasitol.">
        <title>Comparative analysis of gene expression between Babesia bovis blood stages and kinetes allowed by improved genome annotation.</title>
        <authorList>
            <person name="Ueti M.W."/>
            <person name="Johnson W.C."/>
            <person name="Kappmeyer L.S."/>
            <person name="Herndon D.R."/>
            <person name="Mousel M.R."/>
            <person name="Reif K.E."/>
            <person name="Taus N.S."/>
            <person name="Ifeonu O.O."/>
            <person name="Silva J.C."/>
            <person name="Suarez C.E."/>
            <person name="Brayton K.A."/>
        </authorList>
    </citation>
    <scope>NUCLEOTIDE SEQUENCE [LARGE SCALE GENOMIC DNA]</scope>
</reference>
<comment type="function">
    <text evidence="1 10">Transcription elongation factor implicated in the maintenance of proper chromatin structure in actively transcribed regions.</text>
</comment>
<keyword evidence="6 10" id="KW-0862">Zinc</keyword>
<dbReference type="Gene3D" id="2.20.25.190">
    <property type="match status" value="1"/>
</dbReference>
<dbReference type="GO" id="GO:0006368">
    <property type="term" value="P:transcription elongation by RNA polymerase II"/>
    <property type="evidence" value="ECO:0007669"/>
    <property type="project" value="TreeGrafter"/>
</dbReference>
<name>A7AX12_BABBO</name>
<dbReference type="VEuPathDB" id="PiroplasmaDB:BBOV_I005090"/>
<accession>A7AX12</accession>
<gene>
    <name evidence="11" type="ORF">BBOV_I005090</name>
</gene>
<evidence type="ECO:0000256" key="5">
    <source>
        <dbReference type="ARBA" id="ARBA00022771"/>
    </source>
</evidence>
<dbReference type="RefSeq" id="XP_001609158.1">
    <property type="nucleotide sequence ID" value="XM_001609108.1"/>
</dbReference>
<keyword evidence="9 10" id="KW-0539">Nucleus</keyword>